<comment type="caution">
    <text evidence="2">The sequence shown here is derived from an EMBL/GenBank/DDBJ whole genome shotgun (WGS) entry which is preliminary data.</text>
</comment>
<accession>A0A7C8KSC1</accession>
<keyword evidence="3" id="KW-1185">Reference proteome</keyword>
<evidence type="ECO:0000256" key="1">
    <source>
        <dbReference type="SAM" id="Phobius"/>
    </source>
</evidence>
<organism evidence="2 3">
    <name type="scientific">Gracilibacillus oryzae</name>
    <dbReference type="NCBI Taxonomy" id="1672701"/>
    <lineage>
        <taxon>Bacteria</taxon>
        <taxon>Bacillati</taxon>
        <taxon>Bacillota</taxon>
        <taxon>Bacilli</taxon>
        <taxon>Bacillales</taxon>
        <taxon>Bacillaceae</taxon>
        <taxon>Gracilibacillus</taxon>
    </lineage>
</organism>
<keyword evidence="1" id="KW-0472">Membrane</keyword>
<sequence length="177" mass="20198">MIEINFAEKKKVDMSPYLIIAISLLLIAAGLITLLLYQSSMDKRFEQLEQKKLTNDAVIAELDQFIVTKQQIQTLENQIEQLDASIFPSLYLLDNIQSNTPEGTYIANYQFSITDGVTVILQGTTMEQAAQFSNNLNQERFVDNLQLLQLEKLNNGYVATFSFQTLKDYLLEEADTR</sequence>
<dbReference type="Proteomes" id="UP000480246">
    <property type="component" value="Unassembled WGS sequence"/>
</dbReference>
<keyword evidence="1" id="KW-0812">Transmembrane</keyword>
<dbReference type="InterPro" id="IPR007813">
    <property type="entry name" value="PilN"/>
</dbReference>
<reference evidence="2 3" key="1">
    <citation type="submission" date="2019-10" db="EMBL/GenBank/DDBJ databases">
        <title>Gracilibacillus sp. nov. isolated from rice seeds.</title>
        <authorList>
            <person name="He S."/>
        </authorList>
    </citation>
    <scope>NUCLEOTIDE SEQUENCE [LARGE SCALE GENOMIC DNA]</scope>
    <source>
        <strain evidence="2 3">TD8</strain>
    </source>
</reference>
<name>A0A7C8KSC1_9BACI</name>
<dbReference type="AlphaFoldDB" id="A0A7C8KSC1"/>
<evidence type="ECO:0000313" key="2">
    <source>
        <dbReference type="EMBL" id="KAB8137499.1"/>
    </source>
</evidence>
<feature type="transmembrane region" description="Helical" evidence="1">
    <location>
        <begin position="17"/>
        <end position="37"/>
    </location>
</feature>
<protein>
    <recommendedName>
        <fullName evidence="4">Fimbrial assembly protein</fullName>
    </recommendedName>
</protein>
<dbReference type="Pfam" id="PF05137">
    <property type="entry name" value="PilN"/>
    <property type="match status" value="1"/>
</dbReference>
<dbReference type="OrthoDB" id="2968637at2"/>
<gene>
    <name evidence="2" type="ORF">F9U64_09250</name>
</gene>
<dbReference type="RefSeq" id="WP_153402714.1">
    <property type="nucleotide sequence ID" value="NZ_ML762428.1"/>
</dbReference>
<keyword evidence="1" id="KW-1133">Transmembrane helix</keyword>
<dbReference type="EMBL" id="WEID01000043">
    <property type="protein sequence ID" value="KAB8137499.1"/>
    <property type="molecule type" value="Genomic_DNA"/>
</dbReference>
<evidence type="ECO:0000313" key="3">
    <source>
        <dbReference type="Proteomes" id="UP000480246"/>
    </source>
</evidence>
<evidence type="ECO:0008006" key="4">
    <source>
        <dbReference type="Google" id="ProtNLM"/>
    </source>
</evidence>
<proteinExistence type="predicted"/>